<dbReference type="AlphaFoldDB" id="A0A8J7RJC0"/>
<evidence type="ECO:0000256" key="6">
    <source>
        <dbReference type="ARBA" id="ARBA00023136"/>
    </source>
</evidence>
<evidence type="ECO:0000256" key="7">
    <source>
        <dbReference type="ARBA" id="ARBA00023186"/>
    </source>
</evidence>
<keyword evidence="5" id="KW-1133">Transmembrane helix</keyword>
<evidence type="ECO:0000256" key="5">
    <source>
        <dbReference type="ARBA" id="ARBA00022989"/>
    </source>
</evidence>
<proteinExistence type="inferred from homology"/>
<keyword evidence="11" id="KW-0697">Rotamase</keyword>
<dbReference type="GO" id="GO:0003755">
    <property type="term" value="F:peptidyl-prolyl cis-trans isomerase activity"/>
    <property type="evidence" value="ECO:0007669"/>
    <property type="project" value="UniProtKB-KW"/>
</dbReference>
<keyword evidence="7" id="KW-0143">Chaperone</keyword>
<dbReference type="Pfam" id="PF13145">
    <property type="entry name" value="Rotamase_2"/>
    <property type="match status" value="1"/>
</dbReference>
<comment type="subcellular location">
    <subcellularLocation>
        <location evidence="1">Cell inner membrane</location>
        <topology evidence="1">Single-pass type II membrane protein</topology>
        <orientation evidence="1">Periplasmic side</orientation>
    </subcellularLocation>
</comment>
<dbReference type="PROSITE" id="PS01096">
    <property type="entry name" value="PPIC_PPIASE_1"/>
    <property type="match status" value="1"/>
</dbReference>
<sequence>MQKLRGGTKYIIWILILSFGLLWVLADTQVFDAMMAGPQNMGEVNKEPISWAEFNQRVNLYTEQHRERTGASPDSEVRAQYEEMAWDELVVDKILKQKMHDMGIAVTDSELIEMVTGDNPDPFIRQQFTREDGTLDRAALQNAIEAPENREIWIMIEQQLREQRRQQKLNQYLEASLRVSDFEIQQHYKGQNSRADFRYVRFPFSDVSRDEIEVSDSEIRSFYRNNEHRFQRSKSWQFSYVSFDISPTAEDTARTLQAMEEMRDAFREAEDVESFLSQNYSETDYYDSFLRPSEVRREHLRAFELDIDEVSEPFIYRNRAHMLRLLEERPADQTYTRVRQIRLSADDEGRQLASDLTDRIRDGESFSRLAENYSTHSGSAEHGGDMGYITRDDKPEARANAIFNASPGTLLDPMEDEDGIFIYMVVDRTNRDIRFADLSQDIEADPFETVQMLANDAEDFQYFAEADGFREEAERSGYEVNEAVATEGNPFISGLGQSRMILNELATMRRGDISDVIETEDRFLIFRVDEVIPEGTRPLDEVRSQVESLVRDQKRKEILTQRVNEMLQEGMSLDELAAQQDKTIQEAERVRLSSATVPGAGREPKVVGAAFSVPEGQLSSAIAGNNAVFVLTVDSRRMADPGDMTTAERRQIREELQQRKNTAFGDVWTERIKHDADIRDFRTQQRMAQPQAPAGPM</sequence>
<evidence type="ECO:0000256" key="9">
    <source>
        <dbReference type="ARBA" id="ARBA00040743"/>
    </source>
</evidence>
<protein>
    <recommendedName>
        <fullName evidence="9">Periplasmic chaperone PpiD</fullName>
    </recommendedName>
    <alternativeName>
        <fullName evidence="10">Periplasmic folding chaperone</fullName>
    </alternativeName>
</protein>
<feature type="domain" description="PpiC" evidence="12">
    <location>
        <begin position="333"/>
        <end position="427"/>
    </location>
</feature>
<dbReference type="SUPFAM" id="SSF109998">
    <property type="entry name" value="Triger factor/SurA peptide-binding domain-like"/>
    <property type="match status" value="1"/>
</dbReference>
<name>A0A8J7RJC0_9BACT</name>
<evidence type="ECO:0000313" key="13">
    <source>
        <dbReference type="EMBL" id="MBP3192820.1"/>
    </source>
</evidence>
<reference evidence="13" key="1">
    <citation type="submission" date="2021-02" db="EMBL/GenBank/DDBJ databases">
        <title>Natronogracilivirga saccharolytica gen. nov. sp. nov. a new anaerobic, haloalkiliphilic carbohydrate-fermenting bacterium from soda lake and proposing of Cyclonatronumiaceae fam. nov. in the phylum Balneolaeota.</title>
        <authorList>
            <person name="Zhilina T.N."/>
            <person name="Sorokin D.Y."/>
            <person name="Zavarzina D.G."/>
            <person name="Toshchakov S.V."/>
            <person name="Kublanov I.V."/>
        </authorList>
    </citation>
    <scope>NUCLEOTIDE SEQUENCE</scope>
    <source>
        <strain evidence="13">Z-1702</strain>
    </source>
</reference>
<dbReference type="Gene3D" id="3.10.50.40">
    <property type="match status" value="1"/>
</dbReference>
<evidence type="ECO:0000256" key="2">
    <source>
        <dbReference type="ARBA" id="ARBA00022475"/>
    </source>
</evidence>
<evidence type="ECO:0000256" key="11">
    <source>
        <dbReference type="PROSITE-ProRule" id="PRU00278"/>
    </source>
</evidence>
<evidence type="ECO:0000256" key="1">
    <source>
        <dbReference type="ARBA" id="ARBA00004382"/>
    </source>
</evidence>
<dbReference type="Gene3D" id="1.10.4030.10">
    <property type="entry name" value="Porin chaperone SurA, peptide-binding domain"/>
    <property type="match status" value="1"/>
</dbReference>
<dbReference type="InterPro" id="IPR027304">
    <property type="entry name" value="Trigger_fact/SurA_dom_sf"/>
</dbReference>
<dbReference type="PANTHER" id="PTHR47529">
    <property type="entry name" value="PEPTIDYL-PROLYL CIS-TRANS ISOMERASE D"/>
    <property type="match status" value="1"/>
</dbReference>
<keyword evidence="2" id="KW-1003">Cell membrane</keyword>
<dbReference type="InterPro" id="IPR052029">
    <property type="entry name" value="PpiD_chaperone"/>
</dbReference>
<dbReference type="Pfam" id="PF13616">
    <property type="entry name" value="Rotamase_3"/>
    <property type="match status" value="1"/>
</dbReference>
<evidence type="ECO:0000256" key="10">
    <source>
        <dbReference type="ARBA" id="ARBA00042775"/>
    </source>
</evidence>
<comment type="caution">
    <text evidence="13">The sequence shown here is derived from an EMBL/GenBank/DDBJ whole genome shotgun (WGS) entry which is preliminary data.</text>
</comment>
<evidence type="ECO:0000256" key="3">
    <source>
        <dbReference type="ARBA" id="ARBA00022519"/>
    </source>
</evidence>
<dbReference type="Proteomes" id="UP000673975">
    <property type="component" value="Unassembled WGS sequence"/>
</dbReference>
<evidence type="ECO:0000313" key="14">
    <source>
        <dbReference type="Proteomes" id="UP000673975"/>
    </source>
</evidence>
<accession>A0A8J7RJC0</accession>
<gene>
    <name evidence="13" type="ORF">NATSA_09105</name>
</gene>
<dbReference type="InterPro" id="IPR000297">
    <property type="entry name" value="PPIase_PpiC"/>
</dbReference>
<keyword evidence="6" id="KW-0472">Membrane</keyword>
<dbReference type="GO" id="GO:0005886">
    <property type="term" value="C:plasma membrane"/>
    <property type="evidence" value="ECO:0007669"/>
    <property type="project" value="UniProtKB-SubCell"/>
</dbReference>
<evidence type="ECO:0000259" key="12">
    <source>
        <dbReference type="PROSITE" id="PS50198"/>
    </source>
</evidence>
<dbReference type="InterPro" id="IPR046357">
    <property type="entry name" value="PPIase_dom_sf"/>
</dbReference>
<dbReference type="Pfam" id="PF13623">
    <property type="entry name" value="SurA_N_2"/>
    <property type="match status" value="1"/>
</dbReference>
<evidence type="ECO:0000256" key="8">
    <source>
        <dbReference type="ARBA" id="ARBA00038408"/>
    </source>
</evidence>
<evidence type="ECO:0000256" key="4">
    <source>
        <dbReference type="ARBA" id="ARBA00022692"/>
    </source>
</evidence>
<keyword evidence="11 13" id="KW-0413">Isomerase</keyword>
<comment type="similarity">
    <text evidence="8">Belongs to the PpiD chaperone family.</text>
</comment>
<dbReference type="SUPFAM" id="SSF54534">
    <property type="entry name" value="FKBP-like"/>
    <property type="match status" value="1"/>
</dbReference>
<dbReference type="PANTHER" id="PTHR47529:SF1">
    <property type="entry name" value="PERIPLASMIC CHAPERONE PPID"/>
    <property type="match status" value="1"/>
</dbReference>
<dbReference type="InterPro" id="IPR023058">
    <property type="entry name" value="PPIase_PpiC_CS"/>
</dbReference>
<keyword evidence="4" id="KW-0812">Transmembrane</keyword>
<keyword evidence="14" id="KW-1185">Reference proteome</keyword>
<organism evidence="13 14">
    <name type="scientific">Natronogracilivirga saccharolytica</name>
    <dbReference type="NCBI Taxonomy" id="2812953"/>
    <lineage>
        <taxon>Bacteria</taxon>
        <taxon>Pseudomonadati</taxon>
        <taxon>Balneolota</taxon>
        <taxon>Balneolia</taxon>
        <taxon>Balneolales</taxon>
        <taxon>Cyclonatronaceae</taxon>
        <taxon>Natronogracilivirga</taxon>
    </lineage>
</organism>
<dbReference type="PROSITE" id="PS50198">
    <property type="entry name" value="PPIC_PPIASE_2"/>
    <property type="match status" value="1"/>
</dbReference>
<keyword evidence="3" id="KW-0997">Cell inner membrane</keyword>
<dbReference type="EMBL" id="JAFIDN010000006">
    <property type="protein sequence ID" value="MBP3192820.1"/>
    <property type="molecule type" value="Genomic_DNA"/>
</dbReference>